<evidence type="ECO:0000313" key="4">
    <source>
        <dbReference type="EMBL" id="OTO09940.1"/>
    </source>
</evidence>
<evidence type="ECO:0000256" key="2">
    <source>
        <dbReference type="SAM" id="SignalP"/>
    </source>
</evidence>
<comment type="caution">
    <text evidence="4">The sequence shown here is derived from an EMBL/GenBank/DDBJ whole genome shotgun (WGS) entry which is preliminary data.</text>
</comment>
<name>A0A242CJ61_9ENTE</name>
<evidence type="ECO:0000256" key="1">
    <source>
        <dbReference type="SAM" id="MobiDB-lite"/>
    </source>
</evidence>
<sequence>MKNIKIISILLIGLVIAGCSSRKSADEDPSDYLKESSSETIESSSYGDDEVFYEPRDGKSAESVDENKAAIENKESANQSKGKIEVIKTSNGNFKVEMTEGWQKVDAKELSDNADISLENKSNDEYYIVLSEAKKDFENFDTFKESVDLSDLGERTNEKKESVEYNGLKGERRTFNATKEGVDIYYMYDLMEGKDYYLQCISWTLNSNKESYEADLTKIMNSLAEMPK</sequence>
<dbReference type="PROSITE" id="PS51257">
    <property type="entry name" value="PROKAR_LIPOPROTEIN"/>
    <property type="match status" value="1"/>
</dbReference>
<dbReference type="AlphaFoldDB" id="A0A242CJ61"/>
<dbReference type="EMBL" id="NGLE02000001">
    <property type="protein sequence ID" value="MEI5995135.1"/>
    <property type="molecule type" value="Genomic_DNA"/>
</dbReference>
<keyword evidence="2" id="KW-0732">Signal</keyword>
<evidence type="ECO:0000313" key="5">
    <source>
        <dbReference type="Proteomes" id="UP000195139"/>
    </source>
</evidence>
<reference evidence="4" key="1">
    <citation type="submission" date="2017-05" db="EMBL/GenBank/DDBJ databases">
        <title>The Genome Sequence of Enterococcus sp. 4G2_DIV0659.</title>
        <authorList>
            <consortium name="The Broad Institute Genomics Platform"/>
            <consortium name="The Broad Institute Genomic Center for Infectious Diseases"/>
            <person name="Earl A."/>
            <person name="Manson A."/>
            <person name="Schwartman J."/>
            <person name="Gilmore M."/>
            <person name="Abouelleil A."/>
            <person name="Cao P."/>
            <person name="Chapman S."/>
            <person name="Cusick C."/>
            <person name="Shea T."/>
            <person name="Young S."/>
            <person name="Neafsey D."/>
            <person name="Nusbaum C."/>
            <person name="Birren B."/>
        </authorList>
    </citation>
    <scope>NUCLEOTIDE SEQUENCE [LARGE SCALE GENOMIC DNA]</scope>
    <source>
        <strain evidence="4">4G2_DIV0659</strain>
    </source>
</reference>
<keyword evidence="5" id="KW-1185">Reference proteome</keyword>
<dbReference type="RefSeq" id="WP_086329552.1">
    <property type="nucleotide sequence ID" value="NZ_NGLE02000001.1"/>
</dbReference>
<feature type="chain" id="PRO_5012760517" description="Lipoprotein" evidence="2">
    <location>
        <begin position="26"/>
        <end position="228"/>
    </location>
</feature>
<organism evidence="4">
    <name type="scientific">Candidatus Enterococcus mansonii</name>
    <dbReference type="NCBI Taxonomy" id="1834181"/>
    <lineage>
        <taxon>Bacteria</taxon>
        <taxon>Bacillati</taxon>
        <taxon>Bacillota</taxon>
        <taxon>Bacilli</taxon>
        <taxon>Lactobacillales</taxon>
        <taxon>Enterococcaceae</taxon>
        <taxon>Enterococcus</taxon>
    </lineage>
</organism>
<reference evidence="3 5" key="2">
    <citation type="submission" date="2018-07" db="EMBL/GenBank/DDBJ databases">
        <title>The Genome Sequence of Enterococcus sp. DIV0659b.</title>
        <authorList>
            <consortium name="The Broad Institute Genomics Platform"/>
            <consortium name="The Broad Institute Genomic Center for Infectious Diseases"/>
            <person name="Earl A."/>
            <person name="Manson A."/>
            <person name="Schwartman J."/>
            <person name="Gilmore M."/>
            <person name="Abouelleil A."/>
            <person name="Cao P."/>
            <person name="Chapman S."/>
            <person name="Cusick C."/>
            <person name="Shea T."/>
            <person name="Young S."/>
            <person name="Neafsey D."/>
            <person name="Nusbaum C."/>
            <person name="Birren B."/>
        </authorList>
    </citation>
    <scope>NUCLEOTIDE SEQUENCE [LARGE SCALE GENOMIC DNA]</scope>
    <source>
        <strain evidence="3 5">4G2_DIV0659</strain>
    </source>
</reference>
<dbReference type="EMBL" id="NGLE01000001">
    <property type="protein sequence ID" value="OTO09940.1"/>
    <property type="molecule type" value="Genomic_DNA"/>
</dbReference>
<gene>
    <name evidence="4" type="ORF">A5880_000623</name>
    <name evidence="3" type="ORF">A5880_002725</name>
</gene>
<proteinExistence type="predicted"/>
<dbReference type="STRING" id="1834181.A5880_000623"/>
<dbReference type="OrthoDB" id="2193729at2"/>
<accession>A0A242CJ61</accession>
<evidence type="ECO:0008006" key="6">
    <source>
        <dbReference type="Google" id="ProtNLM"/>
    </source>
</evidence>
<feature type="compositionally biased region" description="Basic and acidic residues" evidence="1">
    <location>
        <begin position="23"/>
        <end position="37"/>
    </location>
</feature>
<feature type="signal peptide" evidence="2">
    <location>
        <begin position="1"/>
        <end position="25"/>
    </location>
</feature>
<dbReference type="Proteomes" id="UP000195139">
    <property type="component" value="Unassembled WGS sequence"/>
</dbReference>
<feature type="region of interest" description="Disordered" evidence="1">
    <location>
        <begin position="22"/>
        <end position="83"/>
    </location>
</feature>
<protein>
    <recommendedName>
        <fullName evidence="6">Lipoprotein</fullName>
    </recommendedName>
</protein>
<evidence type="ECO:0000313" key="3">
    <source>
        <dbReference type="EMBL" id="MEI5995135.1"/>
    </source>
</evidence>
<feature type="compositionally biased region" description="Basic and acidic residues" evidence="1">
    <location>
        <begin position="53"/>
        <end position="75"/>
    </location>
</feature>